<evidence type="ECO:0000259" key="9">
    <source>
        <dbReference type="PROSITE" id="PS50011"/>
    </source>
</evidence>
<keyword evidence="5 10" id="KW-0418">Kinase</keyword>
<dbReference type="SMART" id="SM00220">
    <property type="entry name" value="S_TKc"/>
    <property type="match status" value="1"/>
</dbReference>
<evidence type="ECO:0000256" key="2">
    <source>
        <dbReference type="ARBA" id="ARBA00022527"/>
    </source>
</evidence>
<dbReference type="InterPro" id="IPR008271">
    <property type="entry name" value="Ser/Thr_kinase_AS"/>
</dbReference>
<evidence type="ECO:0000256" key="8">
    <source>
        <dbReference type="ARBA" id="ARBA00047454"/>
    </source>
</evidence>
<dbReference type="InParanoid" id="A0A165G317"/>
<dbReference type="RefSeq" id="XP_040767501.1">
    <property type="nucleotide sequence ID" value="XM_040902781.1"/>
</dbReference>
<dbReference type="AlphaFoldDB" id="A0A165G317"/>
<evidence type="ECO:0000313" key="11">
    <source>
        <dbReference type="Proteomes" id="UP000076871"/>
    </source>
</evidence>
<accession>A0A165G317</accession>
<dbReference type="PROSITE" id="PS50011">
    <property type="entry name" value="PROTEIN_KINASE_DOM"/>
    <property type="match status" value="1"/>
</dbReference>
<dbReference type="EMBL" id="KV427611">
    <property type="protein sequence ID" value="KZT09761.1"/>
    <property type="molecule type" value="Genomic_DNA"/>
</dbReference>
<dbReference type="PANTHER" id="PTHR24353">
    <property type="entry name" value="CYCLIC NUCLEOTIDE-DEPENDENT PROTEIN KINASE"/>
    <property type="match status" value="1"/>
</dbReference>
<keyword evidence="3" id="KW-0808">Transferase</keyword>
<comment type="catalytic activity">
    <reaction evidence="7">
        <text>L-threonyl-[protein] + ATP = O-phospho-L-threonyl-[protein] + ADP + H(+)</text>
        <dbReference type="Rhea" id="RHEA:46608"/>
        <dbReference type="Rhea" id="RHEA-COMP:11060"/>
        <dbReference type="Rhea" id="RHEA-COMP:11605"/>
        <dbReference type="ChEBI" id="CHEBI:15378"/>
        <dbReference type="ChEBI" id="CHEBI:30013"/>
        <dbReference type="ChEBI" id="CHEBI:30616"/>
        <dbReference type="ChEBI" id="CHEBI:61977"/>
        <dbReference type="ChEBI" id="CHEBI:456216"/>
        <dbReference type="EC" id="2.7.11.11"/>
    </reaction>
</comment>
<dbReference type="Gene3D" id="1.10.510.10">
    <property type="entry name" value="Transferase(Phosphotransferase) domain 1"/>
    <property type="match status" value="1"/>
</dbReference>
<sequence>MKSVQKAFHRELERNWFKVQGPYVKEEKNKERRILSKLPWNPFICGLVDAFHDQQNLYLLLELAPCNSLYEYLYEHGPLPADRVRFYFANLVLALEFIHSHGIVHRDVKPGNILMGADGYLCLTDFGCALEQELDYEWERVGTADYVAPEIRPEELVFRPRGSRNLDARSLPPPEARHMIDWWAAAITLYEMATFKRPFHGEDGHQIYKNIKRQVIPWPEDREIDPDLKDLVMKMLIDDPLKRYGCFVAKEPGEEVGMNDEVRIHPFMWGKVSWKRITERRELAPDVPKPEPDMTQQWQQQGMPMPWHVPGFDLAAVATERAWDNRFEHR</sequence>
<dbReference type="InterPro" id="IPR011009">
    <property type="entry name" value="Kinase-like_dom_sf"/>
</dbReference>
<keyword evidence="11" id="KW-1185">Reference proteome</keyword>
<comment type="catalytic activity">
    <reaction evidence="8">
        <text>L-seryl-[protein] + ATP = O-phospho-L-seryl-[protein] + ADP + H(+)</text>
        <dbReference type="Rhea" id="RHEA:17989"/>
        <dbReference type="Rhea" id="RHEA-COMP:9863"/>
        <dbReference type="Rhea" id="RHEA-COMP:11604"/>
        <dbReference type="ChEBI" id="CHEBI:15378"/>
        <dbReference type="ChEBI" id="CHEBI:29999"/>
        <dbReference type="ChEBI" id="CHEBI:30616"/>
        <dbReference type="ChEBI" id="CHEBI:83421"/>
        <dbReference type="ChEBI" id="CHEBI:456216"/>
        <dbReference type="EC" id="2.7.11.11"/>
    </reaction>
</comment>
<name>A0A165G317_9APHY</name>
<evidence type="ECO:0000256" key="5">
    <source>
        <dbReference type="ARBA" id="ARBA00022777"/>
    </source>
</evidence>
<dbReference type="GO" id="GO:0005524">
    <property type="term" value="F:ATP binding"/>
    <property type="evidence" value="ECO:0007669"/>
    <property type="project" value="UniProtKB-KW"/>
</dbReference>
<evidence type="ECO:0000256" key="7">
    <source>
        <dbReference type="ARBA" id="ARBA00047292"/>
    </source>
</evidence>
<reference evidence="10 11" key="1">
    <citation type="journal article" date="2016" name="Mol. Biol. Evol.">
        <title>Comparative Genomics of Early-Diverging Mushroom-Forming Fungi Provides Insights into the Origins of Lignocellulose Decay Capabilities.</title>
        <authorList>
            <person name="Nagy L.G."/>
            <person name="Riley R."/>
            <person name="Tritt A."/>
            <person name="Adam C."/>
            <person name="Daum C."/>
            <person name="Floudas D."/>
            <person name="Sun H."/>
            <person name="Yadav J.S."/>
            <person name="Pangilinan J."/>
            <person name="Larsson K.H."/>
            <person name="Matsuura K."/>
            <person name="Barry K."/>
            <person name="Labutti K."/>
            <person name="Kuo R."/>
            <person name="Ohm R.A."/>
            <person name="Bhattacharya S.S."/>
            <person name="Shirouzu T."/>
            <person name="Yoshinaga Y."/>
            <person name="Martin F.M."/>
            <person name="Grigoriev I.V."/>
            <person name="Hibbett D.S."/>
        </authorList>
    </citation>
    <scope>NUCLEOTIDE SEQUENCE [LARGE SCALE GENOMIC DNA]</scope>
    <source>
        <strain evidence="10 11">93-53</strain>
    </source>
</reference>
<dbReference type="Gene3D" id="3.30.200.20">
    <property type="entry name" value="Phosphorylase Kinase, domain 1"/>
    <property type="match status" value="1"/>
</dbReference>
<dbReference type="GeneID" id="63819812"/>
<dbReference type="EC" id="2.7.11.11" evidence="1"/>
<protein>
    <recommendedName>
        <fullName evidence="1">cAMP-dependent protein kinase</fullName>
        <ecNumber evidence="1">2.7.11.11</ecNumber>
    </recommendedName>
</protein>
<keyword evidence="2" id="KW-0723">Serine/threonine-protein kinase</keyword>
<evidence type="ECO:0000313" key="10">
    <source>
        <dbReference type="EMBL" id="KZT09761.1"/>
    </source>
</evidence>
<evidence type="ECO:0000256" key="4">
    <source>
        <dbReference type="ARBA" id="ARBA00022741"/>
    </source>
</evidence>
<organism evidence="10 11">
    <name type="scientific">Laetiporus sulphureus 93-53</name>
    <dbReference type="NCBI Taxonomy" id="1314785"/>
    <lineage>
        <taxon>Eukaryota</taxon>
        <taxon>Fungi</taxon>
        <taxon>Dikarya</taxon>
        <taxon>Basidiomycota</taxon>
        <taxon>Agaricomycotina</taxon>
        <taxon>Agaricomycetes</taxon>
        <taxon>Polyporales</taxon>
        <taxon>Laetiporus</taxon>
    </lineage>
</organism>
<dbReference type="PANTHER" id="PTHR24353:SF143">
    <property type="entry name" value="PROTEIN KINASE DOMAIN-CONTAINING PROTEIN"/>
    <property type="match status" value="1"/>
</dbReference>
<dbReference type="InterPro" id="IPR000719">
    <property type="entry name" value="Prot_kinase_dom"/>
</dbReference>
<dbReference type="PROSITE" id="PS00108">
    <property type="entry name" value="PROTEIN_KINASE_ST"/>
    <property type="match status" value="1"/>
</dbReference>
<keyword evidence="4" id="KW-0547">Nucleotide-binding</keyword>
<gene>
    <name evidence="10" type="ORF">LAESUDRAFT_519911</name>
</gene>
<dbReference type="GO" id="GO:0004691">
    <property type="term" value="F:cAMP-dependent protein kinase activity"/>
    <property type="evidence" value="ECO:0007669"/>
    <property type="project" value="UniProtKB-EC"/>
</dbReference>
<dbReference type="Proteomes" id="UP000076871">
    <property type="component" value="Unassembled WGS sequence"/>
</dbReference>
<proteinExistence type="predicted"/>
<evidence type="ECO:0000256" key="1">
    <source>
        <dbReference type="ARBA" id="ARBA00012444"/>
    </source>
</evidence>
<keyword evidence="6" id="KW-0067">ATP-binding</keyword>
<evidence type="ECO:0000256" key="6">
    <source>
        <dbReference type="ARBA" id="ARBA00022840"/>
    </source>
</evidence>
<evidence type="ECO:0000256" key="3">
    <source>
        <dbReference type="ARBA" id="ARBA00022679"/>
    </source>
</evidence>
<dbReference type="Pfam" id="PF00069">
    <property type="entry name" value="Pkinase"/>
    <property type="match status" value="1"/>
</dbReference>
<feature type="domain" description="Protein kinase" evidence="9">
    <location>
        <begin position="1"/>
        <end position="268"/>
    </location>
</feature>
<dbReference type="STRING" id="1314785.A0A165G317"/>
<dbReference type="GO" id="GO:0005952">
    <property type="term" value="C:cAMP-dependent protein kinase complex"/>
    <property type="evidence" value="ECO:0007669"/>
    <property type="project" value="TreeGrafter"/>
</dbReference>
<dbReference type="OrthoDB" id="10252171at2759"/>
<dbReference type="SUPFAM" id="SSF56112">
    <property type="entry name" value="Protein kinase-like (PK-like)"/>
    <property type="match status" value="1"/>
</dbReference>